<sequence>MAAAPAHAPACVSQSVGTPIALREPPSGLRWRELGPLLATAAAAASPAPSSAATHFAGSLGSADLHPNSSTSSGGSDGGATASTPRRQHTACLEHLLRTPVAPVLRPQASLQSERDAASGTPRPGCYRLGTPLSSPAALSLRYVHGTPEGTPRCHPPGVLSPWPAATLALSPRPMHTMQPCSVRLTGSVRLVGDRILPLTGPKAPDGNQAATPTRSTTVPSPKPPLASPARAPAGGPLASQPSVDVMRRELSFADMLAHAAPPKAAPPPAPAALRLAGASATPPPAGLTLAAEMMLTPRKRPHKSTAPARAPTGVDSGQSDGEAAEAPPSDTADACGGGDSEAHSTPRKAARHT</sequence>
<reference evidence="2 3" key="1">
    <citation type="journal article" date="2018" name="Plant J.">
        <title>Genome sequences of Chlorella sorokiniana UTEX 1602 and Micractinium conductrix SAG 241.80: implications to maltose excretion by a green alga.</title>
        <authorList>
            <person name="Arriola M.B."/>
            <person name="Velmurugan N."/>
            <person name="Zhang Y."/>
            <person name="Plunkett M.H."/>
            <person name="Hondzo H."/>
            <person name="Barney B.M."/>
        </authorList>
    </citation>
    <scope>NUCLEOTIDE SEQUENCE [LARGE SCALE GENOMIC DNA]</scope>
    <source>
        <strain evidence="2 3">SAG 241.80</strain>
    </source>
</reference>
<feature type="region of interest" description="Disordered" evidence="1">
    <location>
        <begin position="261"/>
        <end position="354"/>
    </location>
</feature>
<evidence type="ECO:0000256" key="1">
    <source>
        <dbReference type="SAM" id="MobiDB-lite"/>
    </source>
</evidence>
<feature type="compositionally biased region" description="Polar residues" evidence="1">
    <location>
        <begin position="209"/>
        <end position="220"/>
    </location>
</feature>
<dbReference type="Proteomes" id="UP000239649">
    <property type="component" value="Unassembled WGS sequence"/>
</dbReference>
<feature type="compositionally biased region" description="Low complexity" evidence="1">
    <location>
        <begin position="272"/>
        <end position="292"/>
    </location>
</feature>
<dbReference type="AlphaFoldDB" id="A0A2P6V6Y6"/>
<proteinExistence type="predicted"/>
<keyword evidence="3" id="KW-1185">Reference proteome</keyword>
<feature type="region of interest" description="Disordered" evidence="1">
    <location>
        <begin position="51"/>
        <end position="86"/>
    </location>
</feature>
<name>A0A2P6V6Y6_9CHLO</name>
<feature type="region of interest" description="Disordered" evidence="1">
    <location>
        <begin position="199"/>
        <end position="241"/>
    </location>
</feature>
<evidence type="ECO:0000313" key="3">
    <source>
        <dbReference type="Proteomes" id="UP000239649"/>
    </source>
</evidence>
<feature type="region of interest" description="Disordered" evidence="1">
    <location>
        <begin position="103"/>
        <end position="131"/>
    </location>
</feature>
<organism evidence="2 3">
    <name type="scientific">Micractinium conductrix</name>
    <dbReference type="NCBI Taxonomy" id="554055"/>
    <lineage>
        <taxon>Eukaryota</taxon>
        <taxon>Viridiplantae</taxon>
        <taxon>Chlorophyta</taxon>
        <taxon>core chlorophytes</taxon>
        <taxon>Trebouxiophyceae</taxon>
        <taxon>Chlorellales</taxon>
        <taxon>Chlorellaceae</taxon>
        <taxon>Chlorella clade</taxon>
        <taxon>Micractinium</taxon>
    </lineage>
</organism>
<protein>
    <submittedName>
        <fullName evidence="2">Uncharacterized protein</fullName>
    </submittedName>
</protein>
<dbReference type="EMBL" id="LHPF02000023">
    <property type="protein sequence ID" value="PSC69853.1"/>
    <property type="molecule type" value="Genomic_DNA"/>
</dbReference>
<evidence type="ECO:0000313" key="2">
    <source>
        <dbReference type="EMBL" id="PSC69853.1"/>
    </source>
</evidence>
<accession>A0A2P6V6Y6</accession>
<comment type="caution">
    <text evidence="2">The sequence shown here is derived from an EMBL/GenBank/DDBJ whole genome shotgun (WGS) entry which is preliminary data.</text>
</comment>
<gene>
    <name evidence="2" type="ORF">C2E20_6613</name>
</gene>
<feature type="compositionally biased region" description="Low complexity" evidence="1">
    <location>
        <begin position="69"/>
        <end position="84"/>
    </location>
</feature>